<proteinExistence type="predicted"/>
<feature type="compositionally biased region" description="Polar residues" evidence="1">
    <location>
        <begin position="148"/>
        <end position="161"/>
    </location>
</feature>
<feature type="compositionally biased region" description="Basic residues" evidence="1">
    <location>
        <begin position="220"/>
        <end position="230"/>
    </location>
</feature>
<evidence type="ECO:0000313" key="3">
    <source>
        <dbReference type="Proteomes" id="UP000807469"/>
    </source>
</evidence>
<feature type="region of interest" description="Disordered" evidence="1">
    <location>
        <begin position="1"/>
        <end position="36"/>
    </location>
</feature>
<feature type="compositionally biased region" description="Low complexity" evidence="1">
    <location>
        <begin position="261"/>
        <end position="276"/>
    </location>
</feature>
<gene>
    <name evidence="2" type="ORF">BDN70DRAFT_509561</name>
</gene>
<feature type="compositionally biased region" description="Basic residues" evidence="1">
    <location>
        <begin position="277"/>
        <end position="286"/>
    </location>
</feature>
<feature type="compositionally biased region" description="Basic residues" evidence="1">
    <location>
        <begin position="17"/>
        <end position="29"/>
    </location>
</feature>
<evidence type="ECO:0000313" key="2">
    <source>
        <dbReference type="EMBL" id="KAF9472041.1"/>
    </source>
</evidence>
<dbReference type="Proteomes" id="UP000807469">
    <property type="component" value="Unassembled WGS sequence"/>
</dbReference>
<dbReference type="EMBL" id="MU155586">
    <property type="protein sequence ID" value="KAF9472041.1"/>
    <property type="molecule type" value="Genomic_DNA"/>
</dbReference>
<feature type="region of interest" description="Disordered" evidence="1">
    <location>
        <begin position="115"/>
        <end position="245"/>
    </location>
</feature>
<organism evidence="2 3">
    <name type="scientific">Pholiota conissans</name>
    <dbReference type="NCBI Taxonomy" id="109636"/>
    <lineage>
        <taxon>Eukaryota</taxon>
        <taxon>Fungi</taxon>
        <taxon>Dikarya</taxon>
        <taxon>Basidiomycota</taxon>
        <taxon>Agaricomycotina</taxon>
        <taxon>Agaricomycetes</taxon>
        <taxon>Agaricomycetidae</taxon>
        <taxon>Agaricales</taxon>
        <taxon>Agaricineae</taxon>
        <taxon>Strophariaceae</taxon>
        <taxon>Pholiota</taxon>
    </lineage>
</organism>
<feature type="compositionally biased region" description="Basic and acidic residues" evidence="1">
    <location>
        <begin position="231"/>
        <end position="242"/>
    </location>
</feature>
<accession>A0A9P6CM92</accession>
<protein>
    <submittedName>
        <fullName evidence="2">Uncharacterized protein</fullName>
    </submittedName>
</protein>
<reference evidence="2" key="1">
    <citation type="submission" date="2020-11" db="EMBL/GenBank/DDBJ databases">
        <authorList>
            <consortium name="DOE Joint Genome Institute"/>
            <person name="Ahrendt S."/>
            <person name="Riley R."/>
            <person name="Andreopoulos W."/>
            <person name="Labutti K."/>
            <person name="Pangilinan J."/>
            <person name="Ruiz-Duenas F.J."/>
            <person name="Barrasa J.M."/>
            <person name="Sanchez-Garcia M."/>
            <person name="Camarero S."/>
            <person name="Miyauchi S."/>
            <person name="Serrano A."/>
            <person name="Linde D."/>
            <person name="Babiker R."/>
            <person name="Drula E."/>
            <person name="Ayuso-Fernandez I."/>
            <person name="Pacheco R."/>
            <person name="Padilla G."/>
            <person name="Ferreira P."/>
            <person name="Barriuso J."/>
            <person name="Kellner H."/>
            <person name="Castanera R."/>
            <person name="Alfaro M."/>
            <person name="Ramirez L."/>
            <person name="Pisabarro A.G."/>
            <person name="Kuo A."/>
            <person name="Tritt A."/>
            <person name="Lipzen A."/>
            <person name="He G."/>
            <person name="Yan M."/>
            <person name="Ng V."/>
            <person name="Cullen D."/>
            <person name="Martin F."/>
            <person name="Rosso M.-N."/>
            <person name="Henrissat B."/>
            <person name="Hibbett D."/>
            <person name="Martinez A.T."/>
            <person name="Grigoriev I.V."/>
        </authorList>
    </citation>
    <scope>NUCLEOTIDE SEQUENCE</scope>
    <source>
        <strain evidence="2">CIRM-BRFM 674</strain>
    </source>
</reference>
<evidence type="ECO:0000256" key="1">
    <source>
        <dbReference type="SAM" id="MobiDB-lite"/>
    </source>
</evidence>
<feature type="region of interest" description="Disordered" evidence="1">
    <location>
        <begin position="261"/>
        <end position="309"/>
    </location>
</feature>
<feature type="compositionally biased region" description="Gly residues" evidence="1">
    <location>
        <begin position="294"/>
        <end position="309"/>
    </location>
</feature>
<keyword evidence="3" id="KW-1185">Reference proteome</keyword>
<sequence length="309" mass="32844">MAPRPILKRPPSNAAPAHHHHQHQHHHHPFPFAAPAVHFPPNPALTRTFSAYSAQAYDRSPIQVSPNSCALPERGCPGRTYLLDESAAAAPAPRCITAARDYHPRALAFASANNAASSSSSSYGPVPPLIPDLSSESEESDGVAGQAPVSSYYTPAMSSKQAYPGFPSSPTKATLYEDEEDEDSPTRAYRLRGGAYPPPSSSPPALGHYASFAEDEARHAQHNPRRRRERRHESSRDPDRIPGGEALSLAGLSISASVSITTTHPASPTRPSTPSPQRKKGVRRQHAIVLPPSLGGGGFGADDGCLGGF</sequence>
<name>A0A9P6CM92_9AGAR</name>
<dbReference type="OrthoDB" id="3187054at2759"/>
<comment type="caution">
    <text evidence="2">The sequence shown here is derived from an EMBL/GenBank/DDBJ whole genome shotgun (WGS) entry which is preliminary data.</text>
</comment>
<dbReference type="AlphaFoldDB" id="A0A9P6CM92"/>